<comment type="caution">
    <text evidence="4">The sequence shown here is derived from an EMBL/GenBank/DDBJ whole genome shotgun (WGS) entry which is preliminary data.</text>
</comment>
<keyword evidence="2" id="KW-0378">Hydrolase</keyword>
<reference evidence="4 5" key="1">
    <citation type="submission" date="2019-03" db="EMBL/GenBank/DDBJ databases">
        <title>Genomic Encyclopedia of Type Strains, Phase IV (KMG-IV): sequencing the most valuable type-strain genomes for metagenomic binning, comparative biology and taxonomic classification.</title>
        <authorList>
            <person name="Goeker M."/>
        </authorList>
    </citation>
    <scope>NUCLEOTIDE SEQUENCE [LARGE SCALE GENOMIC DNA]</scope>
    <source>
        <strain evidence="4 5">DSM 2132</strain>
    </source>
</reference>
<keyword evidence="5" id="KW-1185">Reference proteome</keyword>
<keyword evidence="1" id="KW-0645">Protease</keyword>
<dbReference type="GO" id="GO:0004252">
    <property type="term" value="F:serine-type endopeptidase activity"/>
    <property type="evidence" value="ECO:0007669"/>
    <property type="project" value="InterPro"/>
</dbReference>
<protein>
    <submittedName>
        <fullName evidence="4">Phage repressor protein C with HTH and peptisase S24 domain</fullName>
    </submittedName>
</protein>
<dbReference type="InterPro" id="IPR019756">
    <property type="entry name" value="Pept_S26A_signal_pept_1_Ser-AS"/>
</dbReference>
<dbReference type="PROSITE" id="PS00501">
    <property type="entry name" value="SPASE_I_1"/>
    <property type="match status" value="1"/>
</dbReference>
<feature type="domain" description="Peptidase S24/S26A/S26B/S26C" evidence="3">
    <location>
        <begin position="106"/>
        <end position="218"/>
    </location>
</feature>
<gene>
    <name evidence="4" type="ORF">EV659_102330</name>
</gene>
<name>A0A4R2PUS6_RHOSA</name>
<dbReference type="Proteomes" id="UP000295399">
    <property type="component" value="Unassembled WGS sequence"/>
</dbReference>
<evidence type="ECO:0000313" key="4">
    <source>
        <dbReference type="EMBL" id="TCP37921.1"/>
    </source>
</evidence>
<dbReference type="RefSeq" id="WP_184409777.1">
    <property type="nucleotide sequence ID" value="NZ_JACIGF010000002.1"/>
</dbReference>
<dbReference type="Pfam" id="PF00717">
    <property type="entry name" value="Peptidase_S24"/>
    <property type="match status" value="1"/>
</dbReference>
<evidence type="ECO:0000256" key="2">
    <source>
        <dbReference type="ARBA" id="ARBA00022801"/>
    </source>
</evidence>
<dbReference type="GO" id="GO:0006508">
    <property type="term" value="P:proteolysis"/>
    <property type="evidence" value="ECO:0007669"/>
    <property type="project" value="UniProtKB-KW"/>
</dbReference>
<accession>A0A4R2PUS6</accession>
<evidence type="ECO:0000313" key="5">
    <source>
        <dbReference type="Proteomes" id="UP000295399"/>
    </source>
</evidence>
<dbReference type="GO" id="GO:0016020">
    <property type="term" value="C:membrane"/>
    <property type="evidence" value="ECO:0007669"/>
    <property type="project" value="InterPro"/>
</dbReference>
<dbReference type="InParanoid" id="A0A4R2PUS6"/>
<dbReference type="AlphaFoldDB" id="A0A4R2PUS6"/>
<dbReference type="InterPro" id="IPR015927">
    <property type="entry name" value="Peptidase_S24_S26A/B/C"/>
</dbReference>
<evidence type="ECO:0000256" key="1">
    <source>
        <dbReference type="ARBA" id="ARBA00022670"/>
    </source>
</evidence>
<dbReference type="CDD" id="cd06529">
    <property type="entry name" value="S24_LexA-like"/>
    <property type="match status" value="1"/>
</dbReference>
<dbReference type="InterPro" id="IPR036286">
    <property type="entry name" value="LexA/Signal_pep-like_sf"/>
</dbReference>
<organism evidence="4 5">
    <name type="scientific">Rhodothalassium salexigens DSM 2132</name>
    <dbReference type="NCBI Taxonomy" id="1188247"/>
    <lineage>
        <taxon>Bacteria</taxon>
        <taxon>Pseudomonadati</taxon>
        <taxon>Pseudomonadota</taxon>
        <taxon>Alphaproteobacteria</taxon>
        <taxon>Rhodothalassiales</taxon>
        <taxon>Rhodothalassiaceae</taxon>
        <taxon>Rhodothalassium</taxon>
    </lineage>
</organism>
<sequence length="224" mass="24388">MRIELIDAASRRARARLEELVLSRDGETYASVSKLLKRNHAYVQQHITRGTPKFLSTEDATAVARYFGIPARDLLPPLPAAGERPQGGTLPVATCANGTANGPPLTGYIEVPMDFLFLGEGVETEALCALRVMGDSMIPTLLPGDYVIFERRAVWAAEDRGSGLTDALFVLVIGGQWQVRRVQCDPRSGAITIRADNAAYPPWHDADLAQVHVGGRVIWAGKRL</sequence>
<proteinExistence type="predicted"/>
<dbReference type="InterPro" id="IPR039418">
    <property type="entry name" value="LexA-like"/>
</dbReference>
<dbReference type="SUPFAM" id="SSF51306">
    <property type="entry name" value="LexA/Signal peptidase"/>
    <property type="match status" value="1"/>
</dbReference>
<dbReference type="EMBL" id="SLXO01000002">
    <property type="protein sequence ID" value="TCP37921.1"/>
    <property type="molecule type" value="Genomic_DNA"/>
</dbReference>
<evidence type="ECO:0000259" key="3">
    <source>
        <dbReference type="Pfam" id="PF00717"/>
    </source>
</evidence>
<dbReference type="Gene3D" id="2.10.109.10">
    <property type="entry name" value="Umud Fragment, subunit A"/>
    <property type="match status" value="1"/>
</dbReference>